<gene>
    <name evidence="3" type="ORF">PIB30_017099</name>
</gene>
<comment type="similarity">
    <text evidence="1">Belongs to the ARG7 family.</text>
</comment>
<dbReference type="InterPro" id="IPR003676">
    <property type="entry name" value="SAUR_fam"/>
</dbReference>
<evidence type="ECO:0000256" key="2">
    <source>
        <dbReference type="SAM" id="MobiDB-lite"/>
    </source>
</evidence>
<organism evidence="3 4">
    <name type="scientific">Stylosanthes scabra</name>
    <dbReference type="NCBI Taxonomy" id="79078"/>
    <lineage>
        <taxon>Eukaryota</taxon>
        <taxon>Viridiplantae</taxon>
        <taxon>Streptophyta</taxon>
        <taxon>Embryophyta</taxon>
        <taxon>Tracheophyta</taxon>
        <taxon>Spermatophyta</taxon>
        <taxon>Magnoliopsida</taxon>
        <taxon>eudicotyledons</taxon>
        <taxon>Gunneridae</taxon>
        <taxon>Pentapetalae</taxon>
        <taxon>rosids</taxon>
        <taxon>fabids</taxon>
        <taxon>Fabales</taxon>
        <taxon>Fabaceae</taxon>
        <taxon>Papilionoideae</taxon>
        <taxon>50 kb inversion clade</taxon>
        <taxon>dalbergioids sensu lato</taxon>
        <taxon>Dalbergieae</taxon>
        <taxon>Pterocarpus clade</taxon>
        <taxon>Stylosanthes</taxon>
    </lineage>
</organism>
<dbReference type="EMBL" id="JASCZI010120878">
    <property type="protein sequence ID" value="MED6156725.1"/>
    <property type="molecule type" value="Genomic_DNA"/>
</dbReference>
<comment type="caution">
    <text evidence="3">The sequence shown here is derived from an EMBL/GenBank/DDBJ whole genome shotgun (WGS) entry which is preliminary data.</text>
</comment>
<evidence type="ECO:0008006" key="5">
    <source>
        <dbReference type="Google" id="ProtNLM"/>
    </source>
</evidence>
<evidence type="ECO:0000313" key="3">
    <source>
        <dbReference type="EMBL" id="MED6156725.1"/>
    </source>
</evidence>
<sequence>MGFHLPAIRRASSSVATKQLQTSKSMEVPKGYLAVYVGEKTKRFVIPVSYLNQSLFQELLNQAKEEFGYDHPMGGLTIPCSEDAFLDLTLISEKSKLRWLPSLNSLGIKIADMSDPYERVKGGRLAFKGGTLATRSKAIDKKKKKKNKNKNSNELDENPAIDEQKQEPEEVQQQGEVSASGEAYTIDAAKRMKYEQLFPVEAKKFGYQPKTDFKSVEDALDDRVKKKADRYCK</sequence>
<dbReference type="Proteomes" id="UP001341840">
    <property type="component" value="Unassembled WGS sequence"/>
</dbReference>
<name>A0ABU6U8H5_9FABA</name>
<reference evidence="3 4" key="1">
    <citation type="journal article" date="2023" name="Plants (Basel)">
        <title>Bridging the Gap: Combining Genomics and Transcriptomics Approaches to Understand Stylosanthes scabra, an Orphan Legume from the Brazilian Caatinga.</title>
        <authorList>
            <person name="Ferreira-Neto J.R.C."/>
            <person name="da Silva M.D."/>
            <person name="Binneck E."/>
            <person name="de Melo N.F."/>
            <person name="da Silva R.H."/>
            <person name="de Melo A.L.T.M."/>
            <person name="Pandolfi V."/>
            <person name="Bustamante F.O."/>
            <person name="Brasileiro-Vidal A.C."/>
            <person name="Benko-Iseppon A.M."/>
        </authorList>
    </citation>
    <scope>NUCLEOTIDE SEQUENCE [LARGE SCALE GENOMIC DNA]</scope>
    <source>
        <tissue evidence="3">Leaves</tissue>
    </source>
</reference>
<evidence type="ECO:0000256" key="1">
    <source>
        <dbReference type="ARBA" id="ARBA00006974"/>
    </source>
</evidence>
<dbReference type="PANTHER" id="PTHR31929">
    <property type="entry name" value="SAUR-LIKE AUXIN-RESPONSIVE PROTEIN FAMILY-RELATED"/>
    <property type="match status" value="1"/>
</dbReference>
<feature type="compositionally biased region" description="Basic residues" evidence="2">
    <location>
        <begin position="140"/>
        <end position="149"/>
    </location>
</feature>
<feature type="region of interest" description="Disordered" evidence="2">
    <location>
        <begin position="137"/>
        <end position="182"/>
    </location>
</feature>
<keyword evidence="4" id="KW-1185">Reference proteome</keyword>
<evidence type="ECO:0000313" key="4">
    <source>
        <dbReference type="Proteomes" id="UP001341840"/>
    </source>
</evidence>
<accession>A0ABU6U8H5</accession>
<dbReference type="Pfam" id="PF08555">
    <property type="entry name" value="FAM32A"/>
    <property type="match status" value="1"/>
</dbReference>
<proteinExistence type="inferred from homology"/>
<dbReference type="InterPro" id="IPR013865">
    <property type="entry name" value="FAM32A"/>
</dbReference>
<dbReference type="Pfam" id="PF02519">
    <property type="entry name" value="Auxin_inducible"/>
    <property type="match status" value="1"/>
</dbReference>
<protein>
    <recommendedName>
        <fullName evidence="5">Small auxin up regulated protein</fullName>
    </recommendedName>
</protein>